<reference evidence="3" key="1">
    <citation type="submission" date="2019-02" db="EMBL/GenBank/DDBJ databases">
        <title>Glaciihabitans arcticus sp. nov., a psychrotolerant bacterium isolated from polar soil.</title>
        <authorList>
            <person name="Dahal R.H."/>
        </authorList>
    </citation>
    <scope>NUCLEOTIDE SEQUENCE [LARGE SCALE GENOMIC DNA]</scope>
    <source>
        <strain evidence="3">RP-3-7</strain>
    </source>
</reference>
<evidence type="ECO:0000313" key="3">
    <source>
        <dbReference type="Proteomes" id="UP000294194"/>
    </source>
</evidence>
<keyword evidence="1" id="KW-1133">Transmembrane helix</keyword>
<dbReference type="RefSeq" id="WP_130980994.1">
    <property type="nucleotide sequence ID" value="NZ_SISG01000001.1"/>
</dbReference>
<keyword evidence="3" id="KW-1185">Reference proteome</keyword>
<organism evidence="2 3">
    <name type="scientific">Glaciihabitans arcticus</name>
    <dbReference type="NCBI Taxonomy" id="2668039"/>
    <lineage>
        <taxon>Bacteria</taxon>
        <taxon>Bacillati</taxon>
        <taxon>Actinomycetota</taxon>
        <taxon>Actinomycetes</taxon>
        <taxon>Micrococcales</taxon>
        <taxon>Microbacteriaceae</taxon>
        <taxon>Glaciihabitans</taxon>
    </lineage>
</organism>
<dbReference type="AlphaFoldDB" id="A0A4Q9GRZ8"/>
<name>A0A4Q9GRZ8_9MICO</name>
<gene>
    <name evidence="2" type="ORF">EYE40_05415</name>
</gene>
<feature type="transmembrane region" description="Helical" evidence="1">
    <location>
        <begin position="50"/>
        <end position="72"/>
    </location>
</feature>
<sequence>MDVPAVTDDELDARLARPPLVDDGGEAQRLAHTVAAQGPRRVRRHRVKTAAIIALVAALAGGTAATAVPAAIDLLSEPELATERTFVVDGVPSRCSITVQVLRDPQSKRDDPTAEANLIAARIFLQDIDADALEPDLSALTPSDLAISEGQPEELRLIQSINAQVMAGFAEAKLLKYGVTVEGLFGCDEEPAE</sequence>
<accession>A0A4Q9GRZ8</accession>
<evidence type="ECO:0000313" key="2">
    <source>
        <dbReference type="EMBL" id="TBN56884.1"/>
    </source>
</evidence>
<protein>
    <submittedName>
        <fullName evidence="2">Uncharacterized protein</fullName>
    </submittedName>
</protein>
<dbReference type="EMBL" id="SISG01000001">
    <property type="protein sequence ID" value="TBN56884.1"/>
    <property type="molecule type" value="Genomic_DNA"/>
</dbReference>
<comment type="caution">
    <text evidence="2">The sequence shown here is derived from an EMBL/GenBank/DDBJ whole genome shotgun (WGS) entry which is preliminary data.</text>
</comment>
<keyword evidence="1" id="KW-0472">Membrane</keyword>
<evidence type="ECO:0000256" key="1">
    <source>
        <dbReference type="SAM" id="Phobius"/>
    </source>
</evidence>
<dbReference type="Proteomes" id="UP000294194">
    <property type="component" value="Unassembled WGS sequence"/>
</dbReference>
<proteinExistence type="predicted"/>
<keyword evidence="1" id="KW-0812">Transmembrane</keyword>